<evidence type="ECO:0000259" key="5">
    <source>
        <dbReference type="PROSITE" id="PS50987"/>
    </source>
</evidence>
<dbReference type="Gene3D" id="1.10.10.10">
    <property type="entry name" value="Winged helix-like DNA-binding domain superfamily/Winged helix DNA-binding domain"/>
    <property type="match status" value="1"/>
</dbReference>
<name>A0A2S6NMU0_RHOGL</name>
<feature type="domain" description="HTH arsR-type" evidence="5">
    <location>
        <begin position="11"/>
        <end position="111"/>
    </location>
</feature>
<dbReference type="PROSITE" id="PS50987">
    <property type="entry name" value="HTH_ARSR_2"/>
    <property type="match status" value="1"/>
</dbReference>
<dbReference type="InterPro" id="IPR001763">
    <property type="entry name" value="Rhodanese-like_dom"/>
</dbReference>
<dbReference type="GO" id="GO:0004792">
    <property type="term" value="F:thiosulfate-cyanide sulfurtransferase activity"/>
    <property type="evidence" value="ECO:0007669"/>
    <property type="project" value="InterPro"/>
</dbReference>
<dbReference type="InterPro" id="IPR036390">
    <property type="entry name" value="WH_DNA-bd_sf"/>
</dbReference>
<dbReference type="AlphaFoldDB" id="A0A2S6NMU0"/>
<evidence type="ECO:0000259" key="4">
    <source>
        <dbReference type="PROSITE" id="PS50206"/>
    </source>
</evidence>
<dbReference type="SMART" id="SM00418">
    <property type="entry name" value="HTH_ARSR"/>
    <property type="match status" value="1"/>
</dbReference>
<dbReference type="CDD" id="cd00090">
    <property type="entry name" value="HTH_ARSR"/>
    <property type="match status" value="1"/>
</dbReference>
<dbReference type="InterPro" id="IPR036873">
    <property type="entry name" value="Rhodanese-like_dom_sf"/>
</dbReference>
<keyword evidence="3" id="KW-0804">Transcription</keyword>
<dbReference type="GO" id="GO:0003700">
    <property type="term" value="F:DNA-binding transcription factor activity"/>
    <property type="evidence" value="ECO:0007669"/>
    <property type="project" value="InterPro"/>
</dbReference>
<protein>
    <submittedName>
        <fullName evidence="6">ArsR family transcriptional regulator</fullName>
    </submittedName>
</protein>
<dbReference type="InterPro" id="IPR001307">
    <property type="entry name" value="Thiosulphate_STrfase_CS"/>
</dbReference>
<feature type="domain" description="Rhodanese" evidence="4">
    <location>
        <begin position="138"/>
        <end position="227"/>
    </location>
</feature>
<evidence type="ECO:0000256" key="3">
    <source>
        <dbReference type="ARBA" id="ARBA00023163"/>
    </source>
</evidence>
<dbReference type="PANTHER" id="PTHR43132">
    <property type="entry name" value="ARSENICAL RESISTANCE OPERON REPRESSOR ARSR-RELATED"/>
    <property type="match status" value="1"/>
</dbReference>
<dbReference type="InterPro" id="IPR011991">
    <property type="entry name" value="ArsR-like_HTH"/>
</dbReference>
<keyword evidence="2" id="KW-0238">DNA-binding</keyword>
<dbReference type="Proteomes" id="UP000239724">
    <property type="component" value="Unassembled WGS sequence"/>
</dbReference>
<evidence type="ECO:0000256" key="1">
    <source>
        <dbReference type="ARBA" id="ARBA00023015"/>
    </source>
</evidence>
<keyword evidence="7" id="KW-1185">Reference proteome</keyword>
<sequence>MRREAVSSRTAAGAVRQALAEVAKALSHEHRIALIEQLAQGPRSVEVLADRVGLSVANASQHLQQLRRAGLVSAQRDGKRVVYRLADDAEAAIVGLLSGLRSVAGHTVAAVQRVAGAYFGARDDMEPVAAPALLARLRDGSVVLLDVRPEDEYGLGHLPGAVNIPLRHLDQRLSELPRGREIVAYCRGPWCVLSFEAVAALRARGFQARRFDQGFPEWKAAGLPIEIAAAG</sequence>
<reference evidence="6 7" key="1">
    <citation type="journal article" date="2018" name="Arch. Microbiol.">
        <title>New insights into the metabolic potential of the phototrophic purple bacterium Rhodopila globiformis DSM 161(T) from its draft genome sequence and evidence for a vanadium-dependent nitrogenase.</title>
        <authorList>
            <person name="Imhoff J.F."/>
            <person name="Rahn T."/>
            <person name="Kunzel S."/>
            <person name="Neulinger S.C."/>
        </authorList>
    </citation>
    <scope>NUCLEOTIDE SEQUENCE [LARGE SCALE GENOMIC DNA]</scope>
    <source>
        <strain evidence="6 7">DSM 161</strain>
    </source>
</reference>
<dbReference type="GO" id="GO:0003677">
    <property type="term" value="F:DNA binding"/>
    <property type="evidence" value="ECO:0007669"/>
    <property type="project" value="UniProtKB-KW"/>
</dbReference>
<dbReference type="InterPro" id="IPR001845">
    <property type="entry name" value="HTH_ArsR_DNA-bd_dom"/>
</dbReference>
<dbReference type="OrthoDB" id="9807812at2"/>
<evidence type="ECO:0000313" key="7">
    <source>
        <dbReference type="Proteomes" id="UP000239724"/>
    </source>
</evidence>
<organism evidence="6 7">
    <name type="scientific">Rhodopila globiformis</name>
    <name type="common">Rhodopseudomonas globiformis</name>
    <dbReference type="NCBI Taxonomy" id="1071"/>
    <lineage>
        <taxon>Bacteria</taxon>
        <taxon>Pseudomonadati</taxon>
        <taxon>Pseudomonadota</taxon>
        <taxon>Alphaproteobacteria</taxon>
        <taxon>Acetobacterales</taxon>
        <taxon>Acetobacteraceae</taxon>
        <taxon>Rhodopila</taxon>
    </lineage>
</organism>
<dbReference type="NCBIfam" id="NF033788">
    <property type="entry name" value="HTH_metalloreg"/>
    <property type="match status" value="1"/>
</dbReference>
<dbReference type="PRINTS" id="PR00778">
    <property type="entry name" value="HTHARSR"/>
</dbReference>
<dbReference type="CDD" id="cd00158">
    <property type="entry name" value="RHOD"/>
    <property type="match status" value="1"/>
</dbReference>
<dbReference type="PANTHER" id="PTHR43132:SF8">
    <property type="entry name" value="HTH-TYPE TRANSCRIPTIONAL REGULATOR KMTR"/>
    <property type="match status" value="1"/>
</dbReference>
<dbReference type="PROSITE" id="PS00380">
    <property type="entry name" value="RHODANESE_1"/>
    <property type="match status" value="1"/>
</dbReference>
<dbReference type="Gene3D" id="3.40.250.10">
    <property type="entry name" value="Rhodanese-like domain"/>
    <property type="match status" value="1"/>
</dbReference>
<comment type="caution">
    <text evidence="6">The sequence shown here is derived from an EMBL/GenBank/DDBJ whole genome shotgun (WGS) entry which is preliminary data.</text>
</comment>
<accession>A0A2S6NMU0</accession>
<dbReference type="Pfam" id="PF00581">
    <property type="entry name" value="Rhodanese"/>
    <property type="match status" value="1"/>
</dbReference>
<gene>
    <name evidence="6" type="ORF">CCS01_02965</name>
</gene>
<dbReference type="Pfam" id="PF12840">
    <property type="entry name" value="HTH_20"/>
    <property type="match status" value="1"/>
</dbReference>
<dbReference type="SUPFAM" id="SSF46785">
    <property type="entry name" value="Winged helix' DNA-binding domain"/>
    <property type="match status" value="1"/>
</dbReference>
<dbReference type="PROSITE" id="PS50206">
    <property type="entry name" value="RHODANESE_3"/>
    <property type="match status" value="1"/>
</dbReference>
<evidence type="ECO:0000256" key="2">
    <source>
        <dbReference type="ARBA" id="ARBA00023125"/>
    </source>
</evidence>
<keyword evidence="1" id="KW-0805">Transcription regulation</keyword>
<proteinExistence type="predicted"/>
<dbReference type="EMBL" id="NHRY01000044">
    <property type="protein sequence ID" value="PPQ37882.1"/>
    <property type="molecule type" value="Genomic_DNA"/>
</dbReference>
<dbReference type="InterPro" id="IPR051011">
    <property type="entry name" value="Metal_resp_trans_reg"/>
</dbReference>
<dbReference type="SMART" id="SM00450">
    <property type="entry name" value="RHOD"/>
    <property type="match status" value="1"/>
</dbReference>
<dbReference type="InterPro" id="IPR036388">
    <property type="entry name" value="WH-like_DNA-bd_sf"/>
</dbReference>
<evidence type="ECO:0000313" key="6">
    <source>
        <dbReference type="EMBL" id="PPQ37882.1"/>
    </source>
</evidence>
<dbReference type="SUPFAM" id="SSF52821">
    <property type="entry name" value="Rhodanese/Cell cycle control phosphatase"/>
    <property type="match status" value="1"/>
</dbReference>